<dbReference type="EC" id="2.7.7.-" evidence="1"/>
<sequence>MGGDGAESGNRISGLHGELFVIAHDKVFKDGISLIEGSSTCQAQLKNEPFLEGLEGTFDAAFSLRGTGGDMLNP</sequence>
<protein>
    <submittedName>
        <fullName evidence="1">Integrase</fullName>
        <ecNumber evidence="1">2.7.7.-</ecNumber>
    </submittedName>
</protein>
<reference evidence="1 2" key="1">
    <citation type="journal article" date="2012" name="BMC Genomics">
        <title>Genome-guided analysis of physiological and morphological traits of the fermentative acetate oxidizer Thermacetogenium phaeum.</title>
        <authorList>
            <person name="Oehler D."/>
            <person name="Poehlein A."/>
            <person name="Leimbach A."/>
            <person name="Muller N."/>
            <person name="Daniel R."/>
            <person name="Gottschalk G."/>
            <person name="Schink B."/>
        </authorList>
    </citation>
    <scope>NUCLEOTIDE SEQUENCE [LARGE SCALE GENOMIC DNA]</scope>
    <source>
        <strain evidence="2">ATCC BAA-254 / DSM 26808 / PB</strain>
    </source>
</reference>
<dbReference type="EMBL" id="CP003732">
    <property type="protein sequence ID" value="AFV10944.1"/>
    <property type="molecule type" value="Genomic_DNA"/>
</dbReference>
<dbReference type="GO" id="GO:0016779">
    <property type="term" value="F:nucleotidyltransferase activity"/>
    <property type="evidence" value="ECO:0007669"/>
    <property type="project" value="UniProtKB-KW"/>
</dbReference>
<gene>
    <name evidence="1" type="ordered locus">Tph_c07120</name>
</gene>
<dbReference type="STRING" id="1089553.Tph_c07120"/>
<dbReference type="HOGENOM" id="CLU_2686608_0_0_9"/>
<keyword evidence="1" id="KW-0548">Nucleotidyltransferase</keyword>
<proteinExistence type="predicted"/>
<dbReference type="AlphaFoldDB" id="K4LS74"/>
<organism evidence="1 2">
    <name type="scientific">Thermacetogenium phaeum (strain ATCC BAA-254 / DSM 26808 / PB)</name>
    <dbReference type="NCBI Taxonomy" id="1089553"/>
    <lineage>
        <taxon>Bacteria</taxon>
        <taxon>Bacillati</taxon>
        <taxon>Bacillota</taxon>
        <taxon>Clostridia</taxon>
        <taxon>Thermoanaerobacterales</taxon>
        <taxon>Thermoanaerobacteraceae</taxon>
        <taxon>Thermacetogenium</taxon>
    </lineage>
</organism>
<accession>K4LS74</accession>
<dbReference type="Proteomes" id="UP000000467">
    <property type="component" value="Chromosome"/>
</dbReference>
<dbReference type="KEGG" id="tpz:Tph_c07120"/>
<name>K4LS74_THEPS</name>
<evidence type="ECO:0000313" key="2">
    <source>
        <dbReference type="Proteomes" id="UP000000467"/>
    </source>
</evidence>
<keyword evidence="1" id="KW-0808">Transferase</keyword>
<evidence type="ECO:0000313" key="1">
    <source>
        <dbReference type="EMBL" id="AFV10944.1"/>
    </source>
</evidence>
<keyword evidence="2" id="KW-1185">Reference proteome</keyword>